<evidence type="ECO:0000313" key="2">
    <source>
        <dbReference type="Proteomes" id="UP000574761"/>
    </source>
</evidence>
<dbReference type="Proteomes" id="UP000574761">
    <property type="component" value="Unassembled WGS sequence"/>
</dbReference>
<accession>A0A7W6DCK9</accession>
<proteinExistence type="predicted"/>
<dbReference type="RefSeq" id="WP_183808262.1">
    <property type="nucleotide sequence ID" value="NZ_JACIEE010000015.1"/>
</dbReference>
<organism evidence="1 2">
    <name type="scientific">Mycoplana azooxidifex</name>
    <dbReference type="NCBI Taxonomy" id="1636188"/>
    <lineage>
        <taxon>Bacteria</taxon>
        <taxon>Pseudomonadati</taxon>
        <taxon>Pseudomonadota</taxon>
        <taxon>Alphaproteobacteria</taxon>
        <taxon>Hyphomicrobiales</taxon>
        <taxon>Rhizobiaceae</taxon>
        <taxon>Mycoplana</taxon>
    </lineage>
</organism>
<dbReference type="AlphaFoldDB" id="A0A7W6DCK9"/>
<comment type="caution">
    <text evidence="1">The sequence shown here is derived from an EMBL/GenBank/DDBJ whole genome shotgun (WGS) entry which is preliminary data.</text>
</comment>
<keyword evidence="2" id="KW-1185">Reference proteome</keyword>
<protein>
    <submittedName>
        <fullName evidence="1">Uncharacterized protein</fullName>
    </submittedName>
</protein>
<gene>
    <name evidence="1" type="ORF">GGQ64_005356</name>
</gene>
<dbReference type="EMBL" id="JACIEE010000015">
    <property type="protein sequence ID" value="MBB3980109.1"/>
    <property type="molecule type" value="Genomic_DNA"/>
</dbReference>
<sequence length="86" mass="9244">MRQAIVTKFLGPTNFRGSRVKATASAGSVTVSWSHALNSQQNHDAAAKALAVKLDWKGAWFAGGMPDETGNVYVWSADGFDEGFRV</sequence>
<reference evidence="1 2" key="1">
    <citation type="submission" date="2020-08" db="EMBL/GenBank/DDBJ databases">
        <title>Genomic Encyclopedia of Type Strains, Phase IV (KMG-IV): sequencing the most valuable type-strain genomes for metagenomic binning, comparative biology and taxonomic classification.</title>
        <authorList>
            <person name="Goeker M."/>
        </authorList>
    </citation>
    <scope>NUCLEOTIDE SEQUENCE [LARGE SCALE GENOMIC DNA]</scope>
    <source>
        <strain evidence="1 2">DSM 100211</strain>
    </source>
</reference>
<evidence type="ECO:0000313" key="1">
    <source>
        <dbReference type="EMBL" id="MBB3980109.1"/>
    </source>
</evidence>
<name>A0A7W6DCK9_9HYPH</name>